<organism evidence="12 13">
    <name type="scientific">Propionibacterium freudenreichii</name>
    <dbReference type="NCBI Taxonomy" id="1744"/>
    <lineage>
        <taxon>Bacteria</taxon>
        <taxon>Bacillati</taxon>
        <taxon>Actinomycetota</taxon>
        <taxon>Actinomycetes</taxon>
        <taxon>Propionibacteriales</taxon>
        <taxon>Propionibacteriaceae</taxon>
        <taxon>Propionibacterium</taxon>
    </lineage>
</organism>
<dbReference type="InterPro" id="IPR002550">
    <property type="entry name" value="CNNM"/>
</dbReference>
<dbReference type="GO" id="GO:0005886">
    <property type="term" value="C:plasma membrane"/>
    <property type="evidence" value="ECO:0007669"/>
    <property type="project" value="UniProtKB-SubCell"/>
</dbReference>
<dbReference type="Pfam" id="PF01595">
    <property type="entry name" value="CNNM"/>
    <property type="match status" value="1"/>
</dbReference>
<dbReference type="FunFam" id="3.10.580.10:FF:000002">
    <property type="entry name" value="Magnesium/cobalt efflux protein CorC"/>
    <property type="match status" value="1"/>
</dbReference>
<keyword evidence="3" id="KW-1003">Cell membrane</keyword>
<keyword evidence="6 10" id="KW-1133">Transmembrane helix</keyword>
<name>A0A0A8PTP2_9ACTN</name>
<feature type="transmembrane region" description="Helical" evidence="11">
    <location>
        <begin position="58"/>
        <end position="78"/>
    </location>
</feature>
<evidence type="ECO:0000313" key="12">
    <source>
        <dbReference type="EMBL" id="SCQ80190.1"/>
    </source>
</evidence>
<evidence type="ECO:0000313" key="13">
    <source>
        <dbReference type="Proteomes" id="UP000250080"/>
    </source>
</evidence>
<evidence type="ECO:0000256" key="3">
    <source>
        <dbReference type="ARBA" id="ARBA00022475"/>
    </source>
</evidence>
<evidence type="ECO:0000256" key="5">
    <source>
        <dbReference type="ARBA" id="ARBA00022737"/>
    </source>
</evidence>
<dbReference type="RefSeq" id="WP_013160607.1">
    <property type="nucleotide sequence ID" value="NZ_CCYN01000002.1"/>
</dbReference>
<dbReference type="Gene3D" id="3.10.580.10">
    <property type="entry name" value="CBS-domain"/>
    <property type="match status" value="1"/>
</dbReference>
<evidence type="ECO:0000256" key="4">
    <source>
        <dbReference type="ARBA" id="ARBA00022692"/>
    </source>
</evidence>
<dbReference type="InterPro" id="IPR016169">
    <property type="entry name" value="FAD-bd_PCMH_sub2"/>
</dbReference>
<dbReference type="OMA" id="HHYSREE"/>
<evidence type="ECO:0000256" key="1">
    <source>
        <dbReference type="ARBA" id="ARBA00004651"/>
    </source>
</evidence>
<comment type="similarity">
    <text evidence="2">Belongs to the UPF0053 family.</text>
</comment>
<proteinExistence type="inferred from homology"/>
<reference evidence="12 13" key="1">
    <citation type="submission" date="2016-09" db="EMBL/GenBank/DDBJ databases">
        <authorList>
            <person name="Laine KS P."/>
        </authorList>
    </citation>
    <scope>NUCLEOTIDE SEQUENCE [LARGE SCALE GENOMIC DNA]</scope>
    <source>
        <strain evidence="12">PFRJS-23</strain>
    </source>
</reference>
<sequence>MPIWGSIAVIFVLFFIGGVFSAAEMALVSLRDAQIEQLSTRGKRGRAVKELTSNPNRFLSAVQIGVTLAGFLSSAFGTDSLAGAWVAPAFARWGVAPGLAGVLAVIVVTALISFFSIVISELFSKRLALQRPETMALVLAPIVNGLAKVFRPVIWALGASTNALVRLVGFDPKAGKEGVSDEELRSMVVNAHSLGAEEKHIVDEVFSAGDRSLREVMVPRTEVDFLPGNMTVDQAIREVQGAPHSRYPVIDGSPDRVLGFLHVRDLMGVGSTPRNTPISKLVRPVLSLPETVRVPRALSDMRRAHSHLAIVLDEYGGTAGVVTLEDLVEELIGDITDEYDVVDDDTRKHRQLSEIDGLTTLEDFEDATGHVIPEGPYDTVAGFFMTERGEVPTVGDSIKVSLDSDAPVSDDDEDEEKLRGDDYELTVTQMDGRRIAWLRLRALSDTAELGAGVIEPAAAQAATKPATELAADGDPNTVAHLTETLARNKVATDVGKADPGGNAQRP</sequence>
<keyword evidence="8 10" id="KW-0472">Membrane</keyword>
<evidence type="ECO:0000256" key="6">
    <source>
        <dbReference type="ARBA" id="ARBA00022989"/>
    </source>
</evidence>
<dbReference type="OrthoDB" id="110231at2"/>
<dbReference type="Proteomes" id="UP000250080">
    <property type="component" value="Chromosome I"/>
</dbReference>
<dbReference type="SUPFAM" id="SSF56176">
    <property type="entry name" value="FAD-binding/transporter-associated domain-like"/>
    <property type="match status" value="1"/>
</dbReference>
<dbReference type="GO" id="GO:0050660">
    <property type="term" value="F:flavin adenine dinucleotide binding"/>
    <property type="evidence" value="ECO:0007669"/>
    <property type="project" value="InterPro"/>
</dbReference>
<evidence type="ECO:0000256" key="11">
    <source>
        <dbReference type="SAM" id="Phobius"/>
    </source>
</evidence>
<evidence type="ECO:0000256" key="9">
    <source>
        <dbReference type="PROSITE-ProRule" id="PRU00703"/>
    </source>
</evidence>
<evidence type="ECO:0000256" key="7">
    <source>
        <dbReference type="ARBA" id="ARBA00023122"/>
    </source>
</evidence>
<dbReference type="PROSITE" id="PS51371">
    <property type="entry name" value="CBS"/>
    <property type="match status" value="2"/>
</dbReference>
<dbReference type="InterPro" id="IPR005170">
    <property type="entry name" value="Transptr-assoc_dom"/>
</dbReference>
<dbReference type="GeneID" id="61222611"/>
<keyword evidence="7 9" id="KW-0129">CBS domain</keyword>
<evidence type="ECO:0000256" key="8">
    <source>
        <dbReference type="ARBA" id="ARBA00023136"/>
    </source>
</evidence>
<dbReference type="InterPro" id="IPR046342">
    <property type="entry name" value="CBS_dom_sf"/>
</dbReference>
<comment type="subcellular location">
    <subcellularLocation>
        <location evidence="1">Cell membrane</location>
        <topology evidence="1">Multi-pass membrane protein</topology>
    </subcellularLocation>
</comment>
<dbReference type="PANTHER" id="PTHR43099">
    <property type="entry name" value="UPF0053 PROTEIN YRKA"/>
    <property type="match status" value="1"/>
</dbReference>
<dbReference type="InterPro" id="IPR000644">
    <property type="entry name" value="CBS_dom"/>
</dbReference>
<accession>A0A0A8PTP2</accession>
<dbReference type="InterPro" id="IPR036318">
    <property type="entry name" value="FAD-bd_PCMH-like_sf"/>
</dbReference>
<dbReference type="Gene3D" id="3.30.465.10">
    <property type="match status" value="1"/>
</dbReference>
<feature type="transmembrane region" description="Helical" evidence="11">
    <location>
        <begin position="6"/>
        <end position="28"/>
    </location>
</feature>
<feature type="transmembrane region" description="Helical" evidence="11">
    <location>
        <begin position="98"/>
        <end position="123"/>
    </location>
</feature>
<dbReference type="InterPro" id="IPR051676">
    <property type="entry name" value="UPF0053_domain"/>
</dbReference>
<dbReference type="PANTHER" id="PTHR43099:SF5">
    <property type="entry name" value="HLYC_CORC FAMILY TRANSPORTER"/>
    <property type="match status" value="1"/>
</dbReference>
<dbReference type="Pfam" id="PF00571">
    <property type="entry name" value="CBS"/>
    <property type="match status" value="2"/>
</dbReference>
<dbReference type="SMART" id="SM00116">
    <property type="entry name" value="CBS"/>
    <property type="match status" value="2"/>
</dbReference>
<protein>
    <submittedName>
        <fullName evidence="12">CBS domain pair protein</fullName>
    </submittedName>
</protein>
<dbReference type="EMBL" id="LT618793">
    <property type="protein sequence ID" value="SCQ80190.1"/>
    <property type="molecule type" value="Genomic_DNA"/>
</dbReference>
<evidence type="ECO:0000256" key="10">
    <source>
        <dbReference type="PROSITE-ProRule" id="PRU01193"/>
    </source>
</evidence>
<dbReference type="PROSITE" id="PS51846">
    <property type="entry name" value="CNNM"/>
    <property type="match status" value="1"/>
</dbReference>
<keyword evidence="4 10" id="KW-0812">Transmembrane</keyword>
<dbReference type="SMART" id="SM01091">
    <property type="entry name" value="CorC_HlyC"/>
    <property type="match status" value="1"/>
</dbReference>
<gene>
    <name evidence="12" type="ORF">PFR_JS23_1593</name>
</gene>
<evidence type="ECO:0000256" key="2">
    <source>
        <dbReference type="ARBA" id="ARBA00006337"/>
    </source>
</evidence>
<dbReference type="CDD" id="cd04590">
    <property type="entry name" value="CBS_pair_CorC_HlyC_assoc"/>
    <property type="match status" value="1"/>
</dbReference>
<dbReference type="SUPFAM" id="SSF54631">
    <property type="entry name" value="CBS-domain pair"/>
    <property type="match status" value="1"/>
</dbReference>
<dbReference type="Pfam" id="PF03471">
    <property type="entry name" value="CorC_HlyC"/>
    <property type="match status" value="1"/>
</dbReference>
<keyword evidence="5" id="KW-0677">Repeat</keyword>
<dbReference type="AlphaFoldDB" id="A0A0A8PTP2"/>
<dbReference type="InterPro" id="IPR044751">
    <property type="entry name" value="Ion_transp-like_CBS"/>
</dbReference>